<dbReference type="Proteomes" id="UP000449944">
    <property type="component" value="Unassembled WGS sequence"/>
</dbReference>
<evidence type="ECO:0008006" key="3">
    <source>
        <dbReference type="Google" id="ProtNLM"/>
    </source>
</evidence>
<name>A0AAW9VAM3_9GAMM</name>
<comment type="caution">
    <text evidence="1">The sequence shown here is derived from an EMBL/GenBank/DDBJ whole genome shotgun (WGS) entry which is preliminary data.</text>
</comment>
<sequence>MINHRSRWTLQEIRYIESHYGSTKTRDIAKKLGRTATAIRLQAQKLGCNKSKKPLWREDEKERIIVSYTHGEGIASLEKALPHRSRQAIFAMAESMGLRSQRRWRQWEIDLLRAHYDQIGTKIIKQLNHRTQDGVRQKARSLGLVYKHNGAAQHI</sequence>
<reference evidence="1 2" key="1">
    <citation type="submission" date="2019-10" db="EMBL/GenBank/DDBJ databases">
        <title>Comparative genomic analysis of Providencia.</title>
        <authorList>
            <person name="Yuan C."/>
            <person name="Wei Y."/>
            <person name="Yin Z."/>
        </authorList>
    </citation>
    <scope>NUCLEOTIDE SEQUENCE [LARGE SCALE GENOMIC DNA]</scope>
    <source>
        <strain evidence="2">wls1934</strain>
    </source>
</reference>
<dbReference type="EMBL" id="WLUB01000030">
    <property type="protein sequence ID" value="MTC34695.1"/>
    <property type="molecule type" value="Genomic_DNA"/>
</dbReference>
<protein>
    <recommendedName>
        <fullName evidence="3">GcrA cell cycle regulator</fullName>
    </recommendedName>
</protein>
<proteinExistence type="predicted"/>
<evidence type="ECO:0000313" key="1">
    <source>
        <dbReference type="EMBL" id="MTC34695.1"/>
    </source>
</evidence>
<accession>A0AAW9VAM3</accession>
<evidence type="ECO:0000313" key="2">
    <source>
        <dbReference type="Proteomes" id="UP000449944"/>
    </source>
</evidence>
<organism evidence="1 2">
    <name type="scientific">Providencia alcalifaciens</name>
    <dbReference type="NCBI Taxonomy" id="126385"/>
    <lineage>
        <taxon>Bacteria</taxon>
        <taxon>Pseudomonadati</taxon>
        <taxon>Pseudomonadota</taxon>
        <taxon>Gammaproteobacteria</taxon>
        <taxon>Enterobacterales</taxon>
        <taxon>Morganellaceae</taxon>
        <taxon>Providencia</taxon>
    </lineage>
</organism>
<dbReference type="AlphaFoldDB" id="A0AAW9VAM3"/>
<gene>
    <name evidence="1" type="ORF">GKR67_08725</name>
</gene>